<evidence type="ECO:0000256" key="1">
    <source>
        <dbReference type="SAM" id="MobiDB-lite"/>
    </source>
</evidence>
<gene>
    <name evidence="2" type="ORF">ERS007739_03592</name>
</gene>
<evidence type="ECO:0000313" key="3">
    <source>
        <dbReference type="Proteomes" id="UP000039021"/>
    </source>
</evidence>
<name>A0A916LDL6_MYCTX</name>
<accession>A0A916LDL6</accession>
<dbReference type="EMBL" id="CSBK01001908">
    <property type="protein sequence ID" value="COZ28867.1"/>
    <property type="molecule type" value="Genomic_DNA"/>
</dbReference>
<feature type="region of interest" description="Disordered" evidence="1">
    <location>
        <begin position="116"/>
        <end position="144"/>
    </location>
</feature>
<sequence length="144" mass="15114">MTSTATVSPRARPKPSMEAATTPLRPYGSTVIRTTSHFVAPSASAASIWISGVCRNTSRDIDVTIGRIITDSTMPAVKIVPPPANDTLPCLNRNNQPKLRLRNLAIGSSLGASTKIPHNPKMIDGTAASRSTIAPNGRDSLLGA</sequence>
<dbReference type="Proteomes" id="UP000039021">
    <property type="component" value="Unassembled WGS sequence"/>
</dbReference>
<organism evidence="2 3">
    <name type="scientific">Mycobacterium tuberculosis</name>
    <dbReference type="NCBI Taxonomy" id="1773"/>
    <lineage>
        <taxon>Bacteria</taxon>
        <taxon>Bacillati</taxon>
        <taxon>Actinomycetota</taxon>
        <taxon>Actinomycetes</taxon>
        <taxon>Mycobacteriales</taxon>
        <taxon>Mycobacteriaceae</taxon>
        <taxon>Mycobacterium</taxon>
        <taxon>Mycobacterium tuberculosis complex</taxon>
    </lineage>
</organism>
<reference evidence="3" key="1">
    <citation type="submission" date="2015-03" db="EMBL/GenBank/DDBJ databases">
        <authorList>
            <consortium name="Pathogen Informatics"/>
        </authorList>
    </citation>
    <scope>NUCLEOTIDE SEQUENCE [LARGE SCALE GENOMIC DNA]</scope>
    <source>
        <strain evidence="3">N09902308</strain>
    </source>
</reference>
<proteinExistence type="predicted"/>
<comment type="caution">
    <text evidence="2">The sequence shown here is derived from an EMBL/GenBank/DDBJ whole genome shotgun (WGS) entry which is preliminary data.</text>
</comment>
<protein>
    <submittedName>
        <fullName evidence="2">Uncharacterized protein</fullName>
    </submittedName>
</protein>
<dbReference type="AlphaFoldDB" id="A0A916LDL6"/>
<evidence type="ECO:0000313" key="2">
    <source>
        <dbReference type="EMBL" id="COZ28867.1"/>
    </source>
</evidence>
<feature type="region of interest" description="Disordered" evidence="1">
    <location>
        <begin position="1"/>
        <end position="22"/>
    </location>
</feature>